<dbReference type="OrthoDB" id="167809at2759"/>
<dbReference type="InterPro" id="IPR036380">
    <property type="entry name" value="Isochorismatase-like_sf"/>
</dbReference>
<dbReference type="SUPFAM" id="SSF52499">
    <property type="entry name" value="Isochorismatase-like hydrolases"/>
    <property type="match status" value="1"/>
</dbReference>
<feature type="domain" description="Isochorismatase-like" evidence="3">
    <location>
        <begin position="17"/>
        <end position="154"/>
    </location>
</feature>
<organism evidence="4 5">
    <name type="scientific">Rickenella mellea</name>
    <dbReference type="NCBI Taxonomy" id="50990"/>
    <lineage>
        <taxon>Eukaryota</taxon>
        <taxon>Fungi</taxon>
        <taxon>Dikarya</taxon>
        <taxon>Basidiomycota</taxon>
        <taxon>Agaricomycotina</taxon>
        <taxon>Agaricomycetes</taxon>
        <taxon>Hymenochaetales</taxon>
        <taxon>Rickenellaceae</taxon>
        <taxon>Rickenella</taxon>
    </lineage>
</organism>
<protein>
    <submittedName>
        <fullName evidence="4">Isochorismatase hydrolase</fullName>
    </submittedName>
</protein>
<dbReference type="STRING" id="50990.A0A4Y7PKH3"/>
<proteinExistence type="inferred from homology"/>
<keyword evidence="2 4" id="KW-0378">Hydrolase</keyword>
<evidence type="ECO:0000313" key="4">
    <source>
        <dbReference type="EMBL" id="TDL15897.1"/>
    </source>
</evidence>
<evidence type="ECO:0000313" key="5">
    <source>
        <dbReference type="Proteomes" id="UP000294933"/>
    </source>
</evidence>
<dbReference type="PANTHER" id="PTHR43540">
    <property type="entry name" value="PEROXYUREIDOACRYLATE/UREIDOACRYLATE AMIDOHYDROLASE-RELATED"/>
    <property type="match status" value="1"/>
</dbReference>
<comment type="similarity">
    <text evidence="1">Belongs to the isochorismatase family.</text>
</comment>
<dbReference type="VEuPathDB" id="FungiDB:BD410DRAFT_82244"/>
<dbReference type="InterPro" id="IPR000868">
    <property type="entry name" value="Isochorismatase-like_dom"/>
</dbReference>
<keyword evidence="5" id="KW-1185">Reference proteome</keyword>
<dbReference type="EMBL" id="ML170258">
    <property type="protein sequence ID" value="TDL15897.1"/>
    <property type="molecule type" value="Genomic_DNA"/>
</dbReference>
<dbReference type="InterPro" id="IPR050272">
    <property type="entry name" value="Isochorismatase-like_hydrls"/>
</dbReference>
<accession>A0A4Y7PKH3</accession>
<dbReference type="Gene3D" id="3.40.50.850">
    <property type="entry name" value="Isochorismatase-like"/>
    <property type="match status" value="1"/>
</dbReference>
<evidence type="ECO:0000256" key="2">
    <source>
        <dbReference type="ARBA" id="ARBA00022801"/>
    </source>
</evidence>
<name>A0A4Y7PKH3_9AGAM</name>
<dbReference type="GO" id="GO:0016787">
    <property type="term" value="F:hydrolase activity"/>
    <property type="evidence" value="ECO:0007669"/>
    <property type="project" value="UniProtKB-KW"/>
</dbReference>
<sequence>MDSHTNETNVAESVRKVLLVVDVQVNQLEDPPVGVPSGPVVRPNIEKVLNDARASPNPPIIVFIRNNGGQEDPDLPGLPGWELALPTLPNEPIVDKWKCDSFAETNLGDIVPSNAAVLVVGMQSEYCIRATCLGAVRRGNKTFLVKGAHATADRHEGATEGEPAVITPAATVENEIEGELEAAGVVLVGLEDVPRWFTATAS</sequence>
<dbReference type="AlphaFoldDB" id="A0A4Y7PKH3"/>
<dbReference type="Pfam" id="PF00857">
    <property type="entry name" value="Isochorismatase"/>
    <property type="match status" value="1"/>
</dbReference>
<reference evidence="4 5" key="1">
    <citation type="submission" date="2018-06" db="EMBL/GenBank/DDBJ databases">
        <title>A transcriptomic atlas of mushroom development highlights an independent origin of complex multicellularity.</title>
        <authorList>
            <consortium name="DOE Joint Genome Institute"/>
            <person name="Krizsan K."/>
            <person name="Almasi E."/>
            <person name="Merenyi Z."/>
            <person name="Sahu N."/>
            <person name="Viragh M."/>
            <person name="Koszo T."/>
            <person name="Mondo S."/>
            <person name="Kiss B."/>
            <person name="Balint B."/>
            <person name="Kues U."/>
            <person name="Barry K."/>
            <person name="Hegedus J.C."/>
            <person name="Henrissat B."/>
            <person name="Johnson J."/>
            <person name="Lipzen A."/>
            <person name="Ohm R."/>
            <person name="Nagy I."/>
            <person name="Pangilinan J."/>
            <person name="Yan J."/>
            <person name="Xiong Y."/>
            <person name="Grigoriev I.V."/>
            <person name="Hibbett D.S."/>
            <person name="Nagy L.G."/>
        </authorList>
    </citation>
    <scope>NUCLEOTIDE SEQUENCE [LARGE SCALE GENOMIC DNA]</scope>
    <source>
        <strain evidence="4 5">SZMC22713</strain>
    </source>
</reference>
<evidence type="ECO:0000256" key="1">
    <source>
        <dbReference type="ARBA" id="ARBA00006336"/>
    </source>
</evidence>
<dbReference type="Proteomes" id="UP000294933">
    <property type="component" value="Unassembled WGS sequence"/>
</dbReference>
<evidence type="ECO:0000259" key="3">
    <source>
        <dbReference type="Pfam" id="PF00857"/>
    </source>
</evidence>
<gene>
    <name evidence="4" type="ORF">BD410DRAFT_82244</name>
</gene>